<organism evidence="1 2">
    <name type="scientific">Avena sativa</name>
    <name type="common">Oat</name>
    <dbReference type="NCBI Taxonomy" id="4498"/>
    <lineage>
        <taxon>Eukaryota</taxon>
        <taxon>Viridiplantae</taxon>
        <taxon>Streptophyta</taxon>
        <taxon>Embryophyta</taxon>
        <taxon>Tracheophyta</taxon>
        <taxon>Spermatophyta</taxon>
        <taxon>Magnoliopsida</taxon>
        <taxon>Liliopsida</taxon>
        <taxon>Poales</taxon>
        <taxon>Poaceae</taxon>
        <taxon>BOP clade</taxon>
        <taxon>Pooideae</taxon>
        <taxon>Poodae</taxon>
        <taxon>Poeae</taxon>
        <taxon>Poeae Chloroplast Group 1 (Aveneae type)</taxon>
        <taxon>Aveninae</taxon>
        <taxon>Avena</taxon>
    </lineage>
</organism>
<reference evidence="1" key="2">
    <citation type="submission" date="2025-09" db="UniProtKB">
        <authorList>
            <consortium name="EnsemblPlants"/>
        </authorList>
    </citation>
    <scope>IDENTIFICATION</scope>
</reference>
<protein>
    <submittedName>
        <fullName evidence="1">Uncharacterized protein</fullName>
    </submittedName>
</protein>
<evidence type="ECO:0000313" key="1">
    <source>
        <dbReference type="EnsemblPlants" id="AVESA.00010b.r2.4AG0592810.1.CDS.1"/>
    </source>
</evidence>
<evidence type="ECO:0000313" key="2">
    <source>
        <dbReference type="Proteomes" id="UP001732700"/>
    </source>
</evidence>
<name>A0ACD5WAH3_AVESA</name>
<accession>A0ACD5WAH3</accession>
<dbReference type="Proteomes" id="UP001732700">
    <property type="component" value="Chromosome 4A"/>
</dbReference>
<proteinExistence type="predicted"/>
<reference evidence="1" key="1">
    <citation type="submission" date="2021-05" db="EMBL/GenBank/DDBJ databases">
        <authorList>
            <person name="Scholz U."/>
            <person name="Mascher M."/>
            <person name="Fiebig A."/>
        </authorList>
    </citation>
    <scope>NUCLEOTIDE SEQUENCE [LARGE SCALE GENOMIC DNA]</scope>
</reference>
<dbReference type="EnsemblPlants" id="AVESA.00010b.r2.4AG0592810.1">
    <property type="protein sequence ID" value="AVESA.00010b.r2.4AG0592810.1.CDS.1"/>
    <property type="gene ID" value="AVESA.00010b.r2.4AG0592810"/>
</dbReference>
<sequence length="873" mass="100503">MAELLTSMVIGQLMSMVKDKASSYLLKQYKVMEGMEKQHKILKRQLPAILGVITDAEEQATHREGVKAWLEELKTVAYEANGVFDELKYEALRREAKKNGHYGKLGFDVVRLFPTDNRAVFRYRMGNKLRRIVQTIEILVTEMNAFGFKYQQQTPTSKQWQQTDSIIVDPENIVSQSRYEEKQKIVKILTDPANSATITVLPIVGMGGLGKTTLAQLIYNDLQVQKHFQIKRWICVSDDFNVYGIARKICNGPGENDNEKALHKLQQKLSGKRYLLVLDDVWNRDPDKWDKLKACLQYGGIGSAILVTTRIKGIAQLMSTVEAHDIAVLEKKFITQIFETRAFSLPQSNPACEILNMVDAPELLNMVQKFVERCGGSPLAAKALGSVLHTKTSLEEWSAVLNKSIICTEESEILQILKLSYDDLSSTMKQCFAFCAVFPKDYVICVDKLIQLWIANGFIQEQEGVRLETIGKQIFNELASRSFFQNVKQVLDEKNQDYSRVTCEIHDLMHDVALSTMRKECATVTEKPSRTQWLLESARHLFLSCRKPETILNDSLKRRSPAIQTLLCDSYMECSLQHLSKYVSLQALQLYIRRESFPLNPKYLHHLRYLDLSRSCIRALPEDITILYNLKTLNLFGCKHLDRLPRKMSYMTALCHVYTHGCSELKSMPADLRKLTSLQTLTCFIAGTGSYCSNVGELQHLNLGGQLELLQLENVTEADAKTANLVNKKELVELTLRWTFGREEQRHYHKVLEGLKPHDGMQVIRIYSYGGTNFPTWMGMLQNIHLFHCKKLQCLFNRHTSFTFPKLKELTLEHLPVFERWWERNGRQGEKIIFPQLEKLIVKHCGMPIHLLEDCLKNHVVEIMQWYTQHFQF</sequence>
<keyword evidence="2" id="KW-1185">Reference proteome</keyword>